<feature type="binding site" evidence="9">
    <location>
        <position position="291"/>
    </location>
    <ligand>
        <name>L-citrulline</name>
        <dbReference type="ChEBI" id="CHEBI:57743"/>
    </ligand>
</feature>
<dbReference type="InterPro" id="IPR001518">
    <property type="entry name" value="Arginosuc_synth"/>
</dbReference>
<keyword evidence="5 9" id="KW-0436">Ligase</keyword>
<dbReference type="SUPFAM" id="SSF52402">
    <property type="entry name" value="Adenine nucleotide alpha hydrolases-like"/>
    <property type="match status" value="1"/>
</dbReference>
<dbReference type="AlphaFoldDB" id="A0A1F6DWY1"/>
<evidence type="ECO:0000256" key="4">
    <source>
        <dbReference type="ARBA" id="ARBA00022571"/>
    </source>
</evidence>
<comment type="subcellular location">
    <subcellularLocation>
        <location evidence="9">Cytoplasm</location>
    </subcellularLocation>
</comment>
<dbReference type="EMBL" id="MFLK01000030">
    <property type="protein sequence ID" value="OGG65790.1"/>
    <property type="molecule type" value="Genomic_DNA"/>
</dbReference>
<organism evidence="12 13">
    <name type="scientific">Candidatus Kaiserbacteria bacterium RIFCSPHIGHO2_02_FULL_55_20</name>
    <dbReference type="NCBI Taxonomy" id="1798497"/>
    <lineage>
        <taxon>Bacteria</taxon>
        <taxon>Candidatus Kaiseribacteriota</taxon>
    </lineage>
</organism>
<feature type="binding site" evidence="9">
    <location>
        <position position="137"/>
    </location>
    <ligand>
        <name>L-aspartate</name>
        <dbReference type="ChEBI" id="CHEBI:29991"/>
    </ligand>
</feature>
<feature type="binding site" evidence="9">
    <location>
        <position position="105"/>
    </location>
    <ligand>
        <name>L-citrulline</name>
        <dbReference type="ChEBI" id="CHEBI:57743"/>
    </ligand>
</feature>
<comment type="pathway">
    <text evidence="1 9">Amino-acid biosynthesis; L-arginine biosynthesis; L-arginine from L-ornithine and carbamoyl phosphate: step 2/3.</text>
</comment>
<comment type="caution">
    <text evidence="9">Lacks conserved residue(s) required for the propagation of feature annotation.</text>
</comment>
<dbReference type="InterPro" id="IPR023434">
    <property type="entry name" value="Arginosuc_synth_type_1_subfam"/>
</dbReference>
<evidence type="ECO:0000256" key="2">
    <source>
        <dbReference type="ARBA" id="ARBA00011881"/>
    </source>
</evidence>
<dbReference type="PROSITE" id="PS00565">
    <property type="entry name" value="ARGININOSUCCIN_SYN_2"/>
    <property type="match status" value="1"/>
</dbReference>
<dbReference type="InterPro" id="IPR048267">
    <property type="entry name" value="Arginosuc_syn_N"/>
</dbReference>
<dbReference type="FunFam" id="3.40.50.620:FF:000019">
    <property type="entry name" value="Argininosuccinate synthase"/>
    <property type="match status" value="1"/>
</dbReference>
<dbReference type="PANTHER" id="PTHR11587">
    <property type="entry name" value="ARGININOSUCCINATE SYNTHASE"/>
    <property type="match status" value="1"/>
</dbReference>
<dbReference type="CDD" id="cd01999">
    <property type="entry name" value="ASS"/>
    <property type="match status" value="1"/>
</dbReference>
<dbReference type="FunFam" id="3.90.1260.10:FF:000007">
    <property type="entry name" value="Argininosuccinate synthase"/>
    <property type="match status" value="1"/>
</dbReference>
<dbReference type="InterPro" id="IPR024074">
    <property type="entry name" value="AS_cat/multimer_dom_body"/>
</dbReference>
<dbReference type="GO" id="GO:0005737">
    <property type="term" value="C:cytoplasm"/>
    <property type="evidence" value="ECO:0007669"/>
    <property type="project" value="UniProtKB-SubCell"/>
</dbReference>
<dbReference type="STRING" id="1798497.A3D71_01830"/>
<reference evidence="12 13" key="1">
    <citation type="journal article" date="2016" name="Nat. Commun.">
        <title>Thousands of microbial genomes shed light on interconnected biogeochemical processes in an aquifer system.</title>
        <authorList>
            <person name="Anantharaman K."/>
            <person name="Brown C.T."/>
            <person name="Hug L.A."/>
            <person name="Sharon I."/>
            <person name="Castelle C.J."/>
            <person name="Probst A.J."/>
            <person name="Thomas B.C."/>
            <person name="Singh A."/>
            <person name="Wilkins M.J."/>
            <person name="Karaoz U."/>
            <person name="Brodie E.L."/>
            <person name="Williams K.H."/>
            <person name="Hubbard S.S."/>
            <person name="Banfield J.F."/>
        </authorList>
    </citation>
    <scope>NUCLEOTIDE SEQUENCE [LARGE SCALE GENOMIC DNA]</scope>
</reference>
<comment type="catalytic activity">
    <reaction evidence="9">
        <text>L-citrulline + L-aspartate + ATP = 2-(N(omega)-L-arginino)succinate + AMP + diphosphate + H(+)</text>
        <dbReference type="Rhea" id="RHEA:10932"/>
        <dbReference type="ChEBI" id="CHEBI:15378"/>
        <dbReference type="ChEBI" id="CHEBI:29991"/>
        <dbReference type="ChEBI" id="CHEBI:30616"/>
        <dbReference type="ChEBI" id="CHEBI:33019"/>
        <dbReference type="ChEBI" id="CHEBI:57472"/>
        <dbReference type="ChEBI" id="CHEBI:57743"/>
        <dbReference type="ChEBI" id="CHEBI:456215"/>
        <dbReference type="EC" id="6.3.4.5"/>
    </reaction>
</comment>
<evidence type="ECO:0000313" key="12">
    <source>
        <dbReference type="EMBL" id="OGG65790.1"/>
    </source>
</evidence>
<dbReference type="NCBIfam" id="TIGR00032">
    <property type="entry name" value="argG"/>
    <property type="match status" value="1"/>
</dbReference>
<evidence type="ECO:0000256" key="5">
    <source>
        <dbReference type="ARBA" id="ARBA00022598"/>
    </source>
</evidence>
<dbReference type="PROSITE" id="PS00564">
    <property type="entry name" value="ARGININOSUCCIN_SYN_1"/>
    <property type="match status" value="1"/>
</dbReference>
<proteinExistence type="inferred from homology"/>
<dbReference type="UniPathway" id="UPA00068">
    <property type="reaction ID" value="UER00113"/>
</dbReference>
<feature type="binding site" evidence="9">
    <location>
        <position position="141"/>
    </location>
    <ligand>
        <name>L-citrulline</name>
        <dbReference type="ChEBI" id="CHEBI:57743"/>
    </ligand>
</feature>
<sequence length="420" mass="46374">MDNKQTYQKVASYEAKTGEITNVLLLYSGGLDTSVMLKWIQDHYSAKVTTLTLDIGQQKDDLEAIRKKAVKLGAVEAIVLDVKKEFADEFIAKGIKANAAYQGEYHLSTPIGRAITAKKGVEVAKARGITCIAHGCTGKGNDQVRFDGYVLALDNTMKIVAPVREWNMDRNAEIAYAKQHGIPVPVKKDFPYSVDDNMWGMTWEGGEVENPASIPLVKKFLTTYTRPENAPAKPTLVKLMFKKGLPVALNGKKMQLSDVIMKLNVIGGAHGVGVVYMLEDRMIGLKDRGVYEQPGAHVIIEAHRTLERAVSTRDLNEIKSSLDIKWGYLCYGAKWYDPAMDALNALNDEVNTRVEGEVSVELYRGNVNIVAVKSPFALGHASFNVKEGYKYNVNASAGFIEVATLQMKIANEIGRKRGKK</sequence>
<dbReference type="HAMAP" id="MF_00005">
    <property type="entry name" value="Arg_succ_synth_type1"/>
    <property type="match status" value="1"/>
</dbReference>
<dbReference type="GO" id="GO:0000050">
    <property type="term" value="P:urea cycle"/>
    <property type="evidence" value="ECO:0007669"/>
    <property type="project" value="TreeGrafter"/>
</dbReference>
<dbReference type="GO" id="GO:0005524">
    <property type="term" value="F:ATP binding"/>
    <property type="evidence" value="ECO:0007669"/>
    <property type="project" value="UniProtKB-UniRule"/>
</dbReference>
<gene>
    <name evidence="9" type="primary">argG</name>
    <name evidence="12" type="ORF">A3D71_01830</name>
</gene>
<dbReference type="GO" id="GO:0000053">
    <property type="term" value="P:argininosuccinate metabolic process"/>
    <property type="evidence" value="ECO:0007669"/>
    <property type="project" value="TreeGrafter"/>
</dbReference>
<evidence type="ECO:0000259" key="10">
    <source>
        <dbReference type="Pfam" id="PF00764"/>
    </source>
</evidence>
<evidence type="ECO:0000259" key="11">
    <source>
        <dbReference type="Pfam" id="PF20979"/>
    </source>
</evidence>
<evidence type="ECO:0000256" key="9">
    <source>
        <dbReference type="HAMAP-Rule" id="MF_00005"/>
    </source>
</evidence>
<comment type="caution">
    <text evidence="12">The sequence shown here is derived from an EMBL/GenBank/DDBJ whole genome shotgun (WGS) entry which is preliminary data.</text>
</comment>
<keyword evidence="6 9" id="KW-0028">Amino-acid biosynthesis</keyword>
<dbReference type="Gene3D" id="3.40.50.620">
    <property type="entry name" value="HUPs"/>
    <property type="match status" value="1"/>
</dbReference>
<accession>A0A1F6DWY1</accession>
<evidence type="ECO:0000256" key="7">
    <source>
        <dbReference type="ARBA" id="ARBA00022741"/>
    </source>
</evidence>
<dbReference type="Pfam" id="PF20979">
    <property type="entry name" value="Arginosuc_syn_C"/>
    <property type="match status" value="1"/>
</dbReference>
<dbReference type="Gene3D" id="3.90.1260.10">
    <property type="entry name" value="Argininosuccinate synthetase, chain A, domain 2"/>
    <property type="match status" value="1"/>
</dbReference>
<feature type="binding site" evidence="9">
    <location>
        <position position="141"/>
    </location>
    <ligand>
        <name>L-aspartate</name>
        <dbReference type="ChEBI" id="CHEBI:29991"/>
    </ligand>
</feature>
<dbReference type="NCBIfam" id="NF001770">
    <property type="entry name" value="PRK00509.1"/>
    <property type="match status" value="1"/>
</dbReference>
<keyword evidence="8 9" id="KW-0067">ATP-binding</keyword>
<dbReference type="GO" id="GO:0006526">
    <property type="term" value="P:L-arginine biosynthetic process"/>
    <property type="evidence" value="ECO:0007669"/>
    <property type="project" value="UniProtKB-UniRule"/>
</dbReference>
<feature type="binding site" evidence="9">
    <location>
        <position position="193"/>
    </location>
    <ligand>
        <name>L-citrulline</name>
        <dbReference type="ChEBI" id="CHEBI:57743"/>
    </ligand>
</feature>
<feature type="binding site" evidence="9">
    <location>
        <position position="135"/>
    </location>
    <ligand>
        <name>ATP</name>
        <dbReference type="ChEBI" id="CHEBI:30616"/>
    </ligand>
</feature>
<keyword evidence="9" id="KW-0963">Cytoplasm</keyword>
<protein>
    <recommendedName>
        <fullName evidence="3 9">Argininosuccinate synthase</fullName>
        <ecNumber evidence="3 9">6.3.4.5</ecNumber>
    </recommendedName>
    <alternativeName>
        <fullName evidence="9">Citrulline--aspartate ligase</fullName>
    </alternativeName>
</protein>
<keyword evidence="4 9" id="KW-0055">Arginine biosynthesis</keyword>
<dbReference type="Proteomes" id="UP000177652">
    <property type="component" value="Unassembled WGS sequence"/>
</dbReference>
<evidence type="ECO:0000256" key="1">
    <source>
        <dbReference type="ARBA" id="ARBA00004967"/>
    </source>
</evidence>
<feature type="domain" description="Arginosuccinate synthase-like N-terminal" evidence="10">
    <location>
        <begin position="23"/>
        <end position="183"/>
    </location>
</feature>
<feature type="binding site" evidence="9">
    <location>
        <position position="279"/>
    </location>
    <ligand>
        <name>L-citrulline</name>
        <dbReference type="ChEBI" id="CHEBI:57743"/>
    </ligand>
</feature>
<feature type="domain" description="Arginosuccinate synthase C-terminal" evidence="11">
    <location>
        <begin position="192"/>
        <end position="409"/>
    </location>
</feature>
<evidence type="ECO:0000256" key="8">
    <source>
        <dbReference type="ARBA" id="ARBA00022840"/>
    </source>
</evidence>
<dbReference type="Pfam" id="PF00764">
    <property type="entry name" value="Arginosuc_synth"/>
    <property type="match status" value="1"/>
</dbReference>
<name>A0A1F6DWY1_9BACT</name>
<evidence type="ECO:0000256" key="6">
    <source>
        <dbReference type="ARBA" id="ARBA00022605"/>
    </source>
</evidence>
<dbReference type="InterPro" id="IPR018223">
    <property type="entry name" value="Arginosuc_synth_CS"/>
</dbReference>
<evidence type="ECO:0000256" key="3">
    <source>
        <dbReference type="ARBA" id="ARBA00012286"/>
    </source>
</evidence>
<feature type="binding site" evidence="9">
    <location>
        <begin position="26"/>
        <end position="34"/>
    </location>
    <ligand>
        <name>ATP</name>
        <dbReference type="ChEBI" id="CHEBI:30616"/>
    </ligand>
</feature>
<comment type="similarity">
    <text evidence="9">Belongs to the argininosuccinate synthase family. Type 1 subfamily.</text>
</comment>
<dbReference type="SUPFAM" id="SSF69864">
    <property type="entry name" value="Argininosuccinate synthetase, C-terminal domain"/>
    <property type="match status" value="1"/>
</dbReference>
<evidence type="ECO:0000313" key="13">
    <source>
        <dbReference type="Proteomes" id="UP000177652"/>
    </source>
</evidence>
<dbReference type="InterPro" id="IPR014729">
    <property type="entry name" value="Rossmann-like_a/b/a_fold"/>
</dbReference>
<comment type="subunit">
    <text evidence="2 9">Homotetramer.</text>
</comment>
<feature type="binding site" evidence="9">
    <location>
        <position position="142"/>
    </location>
    <ligand>
        <name>L-aspartate</name>
        <dbReference type="ChEBI" id="CHEBI:29991"/>
    </ligand>
</feature>
<dbReference type="GO" id="GO:0004055">
    <property type="term" value="F:argininosuccinate synthase activity"/>
    <property type="evidence" value="ECO:0007669"/>
    <property type="project" value="UniProtKB-UniRule"/>
</dbReference>
<dbReference type="EC" id="6.3.4.5" evidence="3 9"/>
<keyword evidence="7 9" id="KW-0547">Nucleotide-binding</keyword>
<dbReference type="PANTHER" id="PTHR11587:SF2">
    <property type="entry name" value="ARGININOSUCCINATE SYNTHASE"/>
    <property type="match status" value="1"/>
</dbReference>
<feature type="binding site" evidence="9">
    <location>
        <position position="145"/>
    </location>
    <ligand>
        <name>L-citrulline</name>
        <dbReference type="ChEBI" id="CHEBI:57743"/>
    </ligand>
</feature>
<dbReference type="InterPro" id="IPR048268">
    <property type="entry name" value="Arginosuc_syn_C"/>
</dbReference>